<feature type="compositionally biased region" description="Low complexity" evidence="1">
    <location>
        <begin position="140"/>
        <end position="151"/>
    </location>
</feature>
<gene>
    <name evidence="2" type="ORF">U9M48_044823</name>
</gene>
<proteinExistence type="predicted"/>
<evidence type="ECO:0000313" key="3">
    <source>
        <dbReference type="Proteomes" id="UP001341281"/>
    </source>
</evidence>
<keyword evidence="3" id="KW-1185">Reference proteome</keyword>
<dbReference type="AlphaFoldDB" id="A0AAQ3V035"/>
<reference evidence="2 3" key="1">
    <citation type="submission" date="2024-02" db="EMBL/GenBank/DDBJ databases">
        <title>High-quality chromosome-scale genome assembly of Pensacola bahiagrass (Paspalum notatum Flugge var. saurae).</title>
        <authorList>
            <person name="Vega J.M."/>
            <person name="Podio M."/>
            <person name="Orjuela J."/>
            <person name="Siena L.A."/>
            <person name="Pessino S.C."/>
            <person name="Combes M.C."/>
            <person name="Mariac C."/>
            <person name="Albertini E."/>
            <person name="Pupilli F."/>
            <person name="Ortiz J.P.A."/>
            <person name="Leblanc O."/>
        </authorList>
    </citation>
    <scope>NUCLEOTIDE SEQUENCE [LARGE SCALE GENOMIC DNA]</scope>
    <source>
        <strain evidence="2">R1</strain>
        <tissue evidence="2">Leaf</tissue>
    </source>
</reference>
<accession>A0AAQ3V035</accession>
<organism evidence="2 3">
    <name type="scientific">Paspalum notatum var. saurae</name>
    <dbReference type="NCBI Taxonomy" id="547442"/>
    <lineage>
        <taxon>Eukaryota</taxon>
        <taxon>Viridiplantae</taxon>
        <taxon>Streptophyta</taxon>
        <taxon>Embryophyta</taxon>
        <taxon>Tracheophyta</taxon>
        <taxon>Spermatophyta</taxon>
        <taxon>Magnoliopsida</taxon>
        <taxon>Liliopsida</taxon>
        <taxon>Poales</taxon>
        <taxon>Poaceae</taxon>
        <taxon>PACMAD clade</taxon>
        <taxon>Panicoideae</taxon>
        <taxon>Andropogonodae</taxon>
        <taxon>Paspaleae</taxon>
        <taxon>Paspalinae</taxon>
        <taxon>Paspalum</taxon>
    </lineage>
</organism>
<dbReference type="EMBL" id="CP144754">
    <property type="protein sequence ID" value="WVZ99545.1"/>
    <property type="molecule type" value="Genomic_DNA"/>
</dbReference>
<name>A0AAQ3V035_PASNO</name>
<sequence length="266" mass="29968">VFSLTSLSEIIPRQSRVSHSNQYIVDGLQNPSKVRHFDESFRMKMYLINRANTRSYTLHGILYELDVVEAERAVHEALAAELDALGGGQERRSRVAQEQGCGNEAQDVDERVPHEQDVEPHPQHEGQEARRERRARVGVHRAPAARSGRQFRQARRVRGAAGAGDEERQQRDAVAEGVVHAQEDGGRCFGGREVEDVELPEWAGVVHGRRGQRRQVVLYGLVWLGRRGGGVQVGDNDVVVQVHRGPHPPRLAVLFHVILHLRCERR</sequence>
<evidence type="ECO:0000313" key="2">
    <source>
        <dbReference type="EMBL" id="WVZ99545.1"/>
    </source>
</evidence>
<feature type="compositionally biased region" description="Basic and acidic residues" evidence="1">
    <location>
        <begin position="108"/>
        <end position="131"/>
    </location>
</feature>
<dbReference type="Proteomes" id="UP001341281">
    <property type="component" value="Chromosome 10"/>
</dbReference>
<protein>
    <submittedName>
        <fullName evidence="2">Uncharacterized protein</fullName>
    </submittedName>
</protein>
<feature type="non-terminal residue" evidence="2">
    <location>
        <position position="266"/>
    </location>
</feature>
<evidence type="ECO:0000256" key="1">
    <source>
        <dbReference type="SAM" id="MobiDB-lite"/>
    </source>
</evidence>
<feature type="region of interest" description="Disordered" evidence="1">
    <location>
        <begin position="88"/>
        <end position="172"/>
    </location>
</feature>